<feature type="compositionally biased region" description="Polar residues" evidence="1">
    <location>
        <begin position="1261"/>
        <end position="1271"/>
    </location>
</feature>
<evidence type="ECO:0000313" key="3">
    <source>
        <dbReference type="EMBL" id="MFC0542593.1"/>
    </source>
</evidence>
<sequence length="2055" mass="216369">MQIVVTPAAAAASKASDPRDVALVHSEQPRPAAVESPKTTADFTVQSSLAGVSGSHFDPKRSKVISRSMFTEEYLNPDGTHSTRESTAPLNAKDAAGNWQPVDTGLQVDGSSKRANAKRQALNPSLAQRADDPAVVSVQVDGKTASLALDQAAPATAAVAGDKATYANVQPDTDLDYEVTASALKETVLLKKAPAKSSWRFKLKTGGLTPALDGDSVQLKDANGAVVVVLPPIETWDSSGSDRTAPARTGGTYGLDKTADGWWLTVSVDPNWLRDGKRVYPVHVDPTFAFGVNESHVYRTDGYSCLNCALQIGNSLNKGDSYSRSVFHFDYSSLWGKTVVGAKMDLTRDTASTGSLLTWNANLYHATAFDFNGVGEYLASANVGDVGTLVGDAFTNYLRDRVNARDITPFFMLIGAENPGTWTYKYLNATLTVDTGTAPPAPGLVTPADGSVLASLTPTLQVSPVTDPDGDPVKYCFKVATGSDAKSGVVVESGCLDSPQWTVPSGVLHDGVSYTWQATAYSGITTTTPTWIGHLKVDLRIGAHSPSPVDSAGPVAVNLANGDVSTTVATPTFTTVGGNAGLTFTYNSQQVDDKGLRASYFNDISHNGNISSSQQPVLVRNEPQVNVDYGTDSPFAPALGADYFVVRWEGYFQAPATGTYQFAGVHDDAAQVWINGNKVYTSTGVSDLNWTQATGVALTQGQRVPIKVELQEITGAARMRLFTRTADGTTVPAQIVPADWLFSGDLPALPKGWTLSADLDGNGTTYTTAQVTDQNVVLTDGTGAKHTWTKKSAGGYSPPLDEDGVLALDSGGRVTLTEGSDVFVFRADGKLDSQSATADSRKPAALQNIYDGDPSRLSQIKDPVSGRAHVLHYNRAGDDCYGGATPPSGADTTAPSQMLCRISYWDGTETRLWYSGGRLSRVEDPGSQVTDFGYDADSLLTSSRSSLVNDWIAADPANRSGATDVVTAVAYDKSSGKPKGSGVTQAAPAPGQPRPGHGYRYDPANRISYVDTVGLSPAVGFTTKVAYDDADRVLSSTDATGRTTSQSWNVKDQQLTSTDAAGRVTTNVYDYDDRVTDNYGPAPASCFAGQLPTAACANTVPHKHTNYDENINGLSVAYYDNLDLAGAPKVYGTGVGEPSGKLVANYSATTPPVAGLSSASFAARFTGEIQFPDAGTYTIKVWVDDGVRVWIDDQLIVDAWADGGSHAVSGTYNNTDAGAYKRIRVDYYNRVDVGLINLNWIRPGQAEENVPGQYLKPRYGLTTSSTSSESNGVPDKTSASRFGDGNLDPTFGLPGSTVNDPAGLALASTAGYEAVGSGYLRRTSEAKPSGATTAYAFYGDTETRANPCVAGSAATNQGGLPKLTTAATPAAGSARTDEDVYDASGRVVAKATSGDWACTSYDSRDRVVQQTYPANPTAGARTVSYDYAVGGDPLTSSVTDYNGTVTTKLDLLGRTVSYTDAAGVRTDSAYDQIGRTASTTVTPPNQANSPLATTSTYDDAGRLLTTKLGTTVLATVTYDAAGELASVAYANGSALSAVGKDAAGQGTSLTWNTSDGKQIVSQVTRSRAGTITDESLGGLDPNPTGANYVYDGMGRLTQAFVTGHHYTYDFTSAAAAACPTGTQANAGRDTNRVRLLDQTGAGTAETDYCYDAADRLLATVGATALSGFQYDSHGNTTQFSSGGTTSYFGFDSGNRNVSARTTSSDPNQVADISYTRDVLNRIVRRDAHTGDGTTAVLYGYTGTGDSASLTMDGNKNLQTFSIVLPGGVLYTKQVAGGQDTWDAPSVRGDLSVTTNGSGVQVGSLRTYTPYGEALRTDGTVDNQAVPDNQPGNMDYGWLGQNQREYEHAGALSLVQMGERPYSPLLGRFLSVDPVDGGSANDYDYVNADPINHVDLDGTSFWGWLGNTVKSAFTDHLTTTLSVLAVATSWVPFVGVAFTVAAAVSSGYDAYNDFRHGDILGGILDIAGGFTGVGGLVKHAAAYAAKKAAAKLFTKAKSFRGVANSGRWARKAARQGAKQVRAAARYSAREKRYTRYGIAATALYEGSAQVRSRYHF</sequence>
<dbReference type="Gene3D" id="2.60.120.380">
    <property type="match status" value="1"/>
</dbReference>
<proteinExistence type="predicted"/>
<dbReference type="InterPro" id="IPR011658">
    <property type="entry name" value="PA14_dom"/>
</dbReference>
<evidence type="ECO:0000259" key="2">
    <source>
        <dbReference type="PROSITE" id="PS51820"/>
    </source>
</evidence>
<feature type="region of interest" description="Disordered" evidence="1">
    <location>
        <begin position="973"/>
        <end position="996"/>
    </location>
</feature>
<accession>A0ABV6MQK8</accession>
<dbReference type="InterPro" id="IPR050708">
    <property type="entry name" value="T6SS_VgrG/RHS"/>
</dbReference>
<dbReference type="Gene3D" id="3.90.182.10">
    <property type="entry name" value="Toxin - Anthrax Protective Antigen,domain 1"/>
    <property type="match status" value="1"/>
</dbReference>
<dbReference type="SUPFAM" id="SSF56988">
    <property type="entry name" value="Anthrax protective antigen"/>
    <property type="match status" value="2"/>
</dbReference>
<dbReference type="Pfam" id="PF07691">
    <property type="entry name" value="PA14"/>
    <property type="match status" value="2"/>
</dbReference>
<dbReference type="InterPro" id="IPR006530">
    <property type="entry name" value="YD"/>
</dbReference>
<dbReference type="Pfam" id="PF05593">
    <property type="entry name" value="RHS_repeat"/>
    <property type="match status" value="1"/>
</dbReference>
<dbReference type="EMBL" id="JBHLUD010000004">
    <property type="protein sequence ID" value="MFC0542593.1"/>
    <property type="molecule type" value="Genomic_DNA"/>
</dbReference>
<dbReference type="InterPro" id="IPR031325">
    <property type="entry name" value="RHS_repeat"/>
</dbReference>
<dbReference type="SMART" id="SM00758">
    <property type="entry name" value="PA14"/>
    <property type="match status" value="2"/>
</dbReference>
<dbReference type="NCBIfam" id="TIGR03696">
    <property type="entry name" value="Rhs_assc_core"/>
    <property type="match status" value="1"/>
</dbReference>
<dbReference type="NCBIfam" id="TIGR01643">
    <property type="entry name" value="YD_repeat_2x"/>
    <property type="match status" value="1"/>
</dbReference>
<dbReference type="PANTHER" id="PTHR32305">
    <property type="match status" value="1"/>
</dbReference>
<comment type="caution">
    <text evidence="3">The sequence shown here is derived from an EMBL/GenBank/DDBJ whole genome shotgun (WGS) entry which is preliminary data.</text>
</comment>
<name>A0ABV6MQK8_9PSEU</name>
<feature type="domain" description="PA14" evidence="2">
    <location>
        <begin position="591"/>
        <end position="740"/>
    </location>
</feature>
<dbReference type="PANTHER" id="PTHR32305:SF15">
    <property type="entry name" value="PROTEIN RHSA-RELATED"/>
    <property type="match status" value="1"/>
</dbReference>
<gene>
    <name evidence="3" type="ORF">ACFFH7_13940</name>
</gene>
<reference evidence="3 4" key="1">
    <citation type="submission" date="2024-09" db="EMBL/GenBank/DDBJ databases">
        <authorList>
            <person name="Sun Q."/>
            <person name="Mori K."/>
        </authorList>
    </citation>
    <scope>NUCLEOTIDE SEQUENCE [LARGE SCALE GENOMIC DNA]</scope>
    <source>
        <strain evidence="3 4">TBRC 1432</strain>
    </source>
</reference>
<dbReference type="Proteomes" id="UP001589810">
    <property type="component" value="Unassembled WGS sequence"/>
</dbReference>
<evidence type="ECO:0000256" key="1">
    <source>
        <dbReference type="SAM" id="MobiDB-lite"/>
    </source>
</evidence>
<feature type="domain" description="PA14" evidence="2">
    <location>
        <begin position="1109"/>
        <end position="1254"/>
    </location>
</feature>
<keyword evidence="4" id="KW-1185">Reference proteome</keyword>
<evidence type="ECO:0000313" key="4">
    <source>
        <dbReference type="Proteomes" id="UP001589810"/>
    </source>
</evidence>
<dbReference type="RefSeq" id="WP_273941011.1">
    <property type="nucleotide sequence ID" value="NZ_CP097263.1"/>
</dbReference>
<feature type="region of interest" description="Disordered" evidence="1">
    <location>
        <begin position="6"/>
        <end position="39"/>
    </location>
</feature>
<dbReference type="InterPro" id="IPR037524">
    <property type="entry name" value="PA14/GLEYA"/>
</dbReference>
<feature type="region of interest" description="Disordered" evidence="1">
    <location>
        <begin position="75"/>
        <end position="131"/>
    </location>
</feature>
<dbReference type="PROSITE" id="PS51820">
    <property type="entry name" value="PA14"/>
    <property type="match status" value="2"/>
</dbReference>
<dbReference type="Gene3D" id="2.180.10.10">
    <property type="entry name" value="RHS repeat-associated core"/>
    <property type="match status" value="2"/>
</dbReference>
<organism evidence="3 4">
    <name type="scientific">Kutzneria chonburiensis</name>
    <dbReference type="NCBI Taxonomy" id="1483604"/>
    <lineage>
        <taxon>Bacteria</taxon>
        <taxon>Bacillati</taxon>
        <taxon>Actinomycetota</taxon>
        <taxon>Actinomycetes</taxon>
        <taxon>Pseudonocardiales</taxon>
        <taxon>Pseudonocardiaceae</taxon>
        <taxon>Kutzneria</taxon>
    </lineage>
</organism>
<feature type="region of interest" description="Disordered" evidence="1">
    <location>
        <begin position="1257"/>
        <end position="1294"/>
    </location>
</feature>
<dbReference type="InterPro" id="IPR022385">
    <property type="entry name" value="Rhs_assc_core"/>
</dbReference>
<protein>
    <submittedName>
        <fullName evidence="3">PA14 domain-containing protein</fullName>
    </submittedName>
</protein>